<dbReference type="GO" id="GO:0006368">
    <property type="term" value="P:transcription elongation by RNA polymerase II"/>
    <property type="evidence" value="ECO:0007669"/>
    <property type="project" value="TreeGrafter"/>
</dbReference>
<dbReference type="GO" id="GO:0032784">
    <property type="term" value="P:regulation of DNA-templated transcription elongation"/>
    <property type="evidence" value="ECO:0007669"/>
    <property type="project" value="InterPro"/>
</dbReference>
<accession>A0A392T9E5</accession>
<feature type="non-terminal residue" evidence="1">
    <location>
        <position position="1"/>
    </location>
</feature>
<dbReference type="GO" id="GO:0006357">
    <property type="term" value="P:regulation of transcription by RNA polymerase II"/>
    <property type="evidence" value="ECO:0007669"/>
    <property type="project" value="InterPro"/>
</dbReference>
<organism evidence="1 2">
    <name type="scientific">Trifolium medium</name>
    <dbReference type="NCBI Taxonomy" id="97028"/>
    <lineage>
        <taxon>Eukaryota</taxon>
        <taxon>Viridiplantae</taxon>
        <taxon>Streptophyta</taxon>
        <taxon>Embryophyta</taxon>
        <taxon>Tracheophyta</taxon>
        <taxon>Spermatophyta</taxon>
        <taxon>Magnoliopsida</taxon>
        <taxon>eudicotyledons</taxon>
        <taxon>Gunneridae</taxon>
        <taxon>Pentapetalae</taxon>
        <taxon>rosids</taxon>
        <taxon>fabids</taxon>
        <taxon>Fabales</taxon>
        <taxon>Fabaceae</taxon>
        <taxon>Papilionoideae</taxon>
        <taxon>50 kb inversion clade</taxon>
        <taxon>NPAAA clade</taxon>
        <taxon>Hologalegina</taxon>
        <taxon>IRL clade</taxon>
        <taxon>Trifolieae</taxon>
        <taxon>Trifolium</taxon>
    </lineage>
</organism>
<evidence type="ECO:0000313" key="2">
    <source>
        <dbReference type="Proteomes" id="UP000265520"/>
    </source>
</evidence>
<dbReference type="InterPro" id="IPR014722">
    <property type="entry name" value="Rib_uL2_dom2"/>
</dbReference>
<protein>
    <submittedName>
        <fullName evidence="1">Putative transcription elongation factor Spt5-like protein</fullName>
    </submittedName>
</protein>
<dbReference type="GO" id="GO:0003729">
    <property type="term" value="F:mRNA binding"/>
    <property type="evidence" value="ECO:0007669"/>
    <property type="project" value="TreeGrafter"/>
</dbReference>
<dbReference type="Gene3D" id="2.30.30.30">
    <property type="match status" value="1"/>
</dbReference>
<reference evidence="1 2" key="1">
    <citation type="journal article" date="2018" name="Front. Plant Sci.">
        <title>Red Clover (Trifolium pratense) and Zigzag Clover (T. medium) - A Picture of Genomic Similarities and Differences.</title>
        <authorList>
            <person name="Dluhosova J."/>
            <person name="Istvanek J."/>
            <person name="Nedelnik J."/>
            <person name="Repkova J."/>
        </authorList>
    </citation>
    <scope>NUCLEOTIDE SEQUENCE [LARGE SCALE GENOMIC DNA]</scope>
    <source>
        <strain evidence="2">cv. 10/8</strain>
        <tissue evidence="1">Leaf</tissue>
    </source>
</reference>
<dbReference type="PANTHER" id="PTHR11125">
    <property type="entry name" value="SUPPRESSOR OF TY 5"/>
    <property type="match status" value="1"/>
</dbReference>
<dbReference type="AlphaFoldDB" id="A0A392T9E5"/>
<dbReference type="GO" id="GO:0032044">
    <property type="term" value="C:DSIF complex"/>
    <property type="evidence" value="ECO:0007669"/>
    <property type="project" value="TreeGrafter"/>
</dbReference>
<comment type="caution">
    <text evidence="1">The sequence shown here is derived from an EMBL/GenBank/DDBJ whole genome shotgun (WGS) entry which is preliminary data.</text>
</comment>
<feature type="non-terminal residue" evidence="1">
    <location>
        <position position="45"/>
    </location>
</feature>
<dbReference type="EMBL" id="LXQA010534137">
    <property type="protein sequence ID" value="MCI57743.1"/>
    <property type="molecule type" value="Genomic_DNA"/>
</dbReference>
<dbReference type="Proteomes" id="UP000265520">
    <property type="component" value="Unassembled WGS sequence"/>
</dbReference>
<dbReference type="InterPro" id="IPR039659">
    <property type="entry name" value="SPT5"/>
</dbReference>
<dbReference type="GO" id="GO:0003746">
    <property type="term" value="F:translation elongation factor activity"/>
    <property type="evidence" value="ECO:0007669"/>
    <property type="project" value="UniProtKB-KW"/>
</dbReference>
<keyword evidence="1" id="KW-0648">Protein biosynthesis</keyword>
<proteinExistence type="predicted"/>
<evidence type="ECO:0000313" key="1">
    <source>
        <dbReference type="EMBL" id="MCI57743.1"/>
    </source>
</evidence>
<keyword evidence="2" id="KW-1185">Reference proteome</keyword>
<name>A0A392T9E5_9FABA</name>
<keyword evidence="1" id="KW-0251">Elongation factor</keyword>
<dbReference type="PANTHER" id="PTHR11125:SF8">
    <property type="entry name" value="PROTEIN RNA-DIRECTED DNA METHYLATION 3"/>
    <property type="match status" value="1"/>
</dbReference>
<sequence length="45" mass="4949">KGYLCRVTGIRRSDVTVKLDSQQKFLTVKSEHLSVVQGKNTAVSA</sequence>